<gene>
    <name evidence="15" type="ORF">QQZ08_011586</name>
</gene>
<keyword evidence="10" id="KW-0539">Nucleus</keyword>
<keyword evidence="5 12" id="KW-0548">Nucleotidyltransferase</keyword>
<comment type="function">
    <text evidence="12">DNA-dependent RNA polymerase catalyzes the transcription of DNA into RNA using the four ribonucleoside triphosphates as substrates.</text>
</comment>
<dbReference type="SUPFAM" id="SSF64484">
    <property type="entry name" value="beta and beta-prime subunits of DNA dependent RNA-polymerase"/>
    <property type="match status" value="1"/>
</dbReference>
<dbReference type="CDD" id="cd02735">
    <property type="entry name" value="RNAP_I_Rpa1_C"/>
    <property type="match status" value="1"/>
</dbReference>
<dbReference type="Gene3D" id="1.10.132.30">
    <property type="match status" value="1"/>
</dbReference>
<dbReference type="Pfam" id="PF00623">
    <property type="entry name" value="RNA_pol_Rpb1_2"/>
    <property type="match status" value="1"/>
</dbReference>
<evidence type="ECO:0000256" key="12">
    <source>
        <dbReference type="RuleBase" id="RU004279"/>
    </source>
</evidence>
<keyword evidence="7" id="KW-0862">Zinc</keyword>
<comment type="subcellular location">
    <subcellularLocation>
        <location evidence="1">Nucleus</location>
    </subcellularLocation>
</comment>
<evidence type="ECO:0000256" key="9">
    <source>
        <dbReference type="ARBA" id="ARBA00023163"/>
    </source>
</evidence>
<feature type="region of interest" description="Disordered" evidence="13">
    <location>
        <begin position="251"/>
        <end position="312"/>
    </location>
</feature>
<dbReference type="Pfam" id="PF05000">
    <property type="entry name" value="RNA_pol_Rpb1_4"/>
    <property type="match status" value="1"/>
</dbReference>
<dbReference type="Gene3D" id="2.40.40.20">
    <property type="match status" value="1"/>
</dbReference>
<keyword evidence="3 12" id="KW-0240">DNA-directed RNA polymerase</keyword>
<dbReference type="InterPro" id="IPR007066">
    <property type="entry name" value="RNA_pol_Rpb1_3"/>
</dbReference>
<feature type="region of interest" description="Disordered" evidence="13">
    <location>
        <begin position="1364"/>
        <end position="1425"/>
    </location>
</feature>
<dbReference type="EMBL" id="JAZAVK010000184">
    <property type="protein sequence ID" value="KAK7417504.1"/>
    <property type="molecule type" value="Genomic_DNA"/>
</dbReference>
<dbReference type="InterPro" id="IPR007081">
    <property type="entry name" value="RNA_pol_Rpb1_5"/>
</dbReference>
<evidence type="ECO:0000256" key="10">
    <source>
        <dbReference type="ARBA" id="ARBA00023242"/>
    </source>
</evidence>
<evidence type="ECO:0000256" key="13">
    <source>
        <dbReference type="SAM" id="MobiDB-lite"/>
    </source>
</evidence>
<dbReference type="InterPro" id="IPR044893">
    <property type="entry name" value="RNA_pol_Rpb1_clamp_domain"/>
</dbReference>
<evidence type="ECO:0000256" key="6">
    <source>
        <dbReference type="ARBA" id="ARBA00022723"/>
    </source>
</evidence>
<name>A0ABR1H8R3_9HYPO</name>
<dbReference type="InterPro" id="IPR007083">
    <property type="entry name" value="RNA_pol_Rpb1_4"/>
</dbReference>
<dbReference type="InterPro" id="IPR015699">
    <property type="entry name" value="DNA-dir_RNA_pol1_lsu_N"/>
</dbReference>
<evidence type="ECO:0000256" key="2">
    <source>
        <dbReference type="ARBA" id="ARBA00006460"/>
    </source>
</evidence>
<evidence type="ECO:0000256" key="7">
    <source>
        <dbReference type="ARBA" id="ARBA00022833"/>
    </source>
</evidence>
<dbReference type="InterPro" id="IPR007080">
    <property type="entry name" value="RNA_pol_Rpb1_1"/>
</dbReference>
<evidence type="ECO:0000313" key="16">
    <source>
        <dbReference type="Proteomes" id="UP001498421"/>
    </source>
</evidence>
<dbReference type="Gene3D" id="1.10.357.120">
    <property type="match status" value="1"/>
</dbReference>
<dbReference type="InterPro" id="IPR045867">
    <property type="entry name" value="DNA-dir_RpoC_beta_prime"/>
</dbReference>
<evidence type="ECO:0000313" key="15">
    <source>
        <dbReference type="EMBL" id="KAK7417504.1"/>
    </source>
</evidence>
<evidence type="ECO:0000256" key="1">
    <source>
        <dbReference type="ARBA" id="ARBA00004123"/>
    </source>
</evidence>
<dbReference type="Pfam" id="PF04998">
    <property type="entry name" value="RNA_pol_Rpb1_5"/>
    <property type="match status" value="1"/>
</dbReference>
<accession>A0ABR1H8R3</accession>
<dbReference type="PANTHER" id="PTHR19376:SF11">
    <property type="entry name" value="DNA-DIRECTED RNA POLYMERASE I SUBUNIT RPA1"/>
    <property type="match status" value="1"/>
</dbReference>
<comment type="catalytic activity">
    <reaction evidence="11 12">
        <text>RNA(n) + a ribonucleoside 5'-triphosphate = RNA(n+1) + diphosphate</text>
        <dbReference type="Rhea" id="RHEA:21248"/>
        <dbReference type="Rhea" id="RHEA-COMP:14527"/>
        <dbReference type="Rhea" id="RHEA-COMP:17342"/>
        <dbReference type="ChEBI" id="CHEBI:33019"/>
        <dbReference type="ChEBI" id="CHEBI:61557"/>
        <dbReference type="ChEBI" id="CHEBI:140395"/>
        <dbReference type="EC" id="2.7.7.6"/>
    </reaction>
</comment>
<dbReference type="Pfam" id="PF04997">
    <property type="entry name" value="RNA_pol_Rpb1_1"/>
    <property type="match status" value="1"/>
</dbReference>
<organism evidence="15 16">
    <name type="scientific">Neonectria magnoliae</name>
    <dbReference type="NCBI Taxonomy" id="2732573"/>
    <lineage>
        <taxon>Eukaryota</taxon>
        <taxon>Fungi</taxon>
        <taxon>Dikarya</taxon>
        <taxon>Ascomycota</taxon>
        <taxon>Pezizomycotina</taxon>
        <taxon>Sordariomycetes</taxon>
        <taxon>Hypocreomycetidae</taxon>
        <taxon>Hypocreales</taxon>
        <taxon>Nectriaceae</taxon>
        <taxon>Neonectria</taxon>
    </lineage>
</organism>
<keyword evidence="6" id="KW-0479">Metal-binding</keyword>
<dbReference type="CDD" id="cd01435">
    <property type="entry name" value="RNAP_I_RPA1_N"/>
    <property type="match status" value="1"/>
</dbReference>
<dbReference type="Gene3D" id="1.10.274.100">
    <property type="entry name" value="RNA polymerase Rpb1, domain 3"/>
    <property type="match status" value="1"/>
</dbReference>
<evidence type="ECO:0000256" key="3">
    <source>
        <dbReference type="ARBA" id="ARBA00022478"/>
    </source>
</evidence>
<keyword evidence="4 12" id="KW-0808">Transferase</keyword>
<keyword evidence="8" id="KW-0460">Magnesium</keyword>
<feature type="compositionally biased region" description="Acidic residues" evidence="13">
    <location>
        <begin position="1402"/>
        <end position="1425"/>
    </location>
</feature>
<evidence type="ECO:0000256" key="8">
    <source>
        <dbReference type="ARBA" id="ARBA00022842"/>
    </source>
</evidence>
<keyword evidence="16" id="KW-1185">Reference proteome</keyword>
<feature type="compositionally biased region" description="Acidic residues" evidence="13">
    <location>
        <begin position="1373"/>
        <end position="1385"/>
    </location>
</feature>
<evidence type="ECO:0000256" key="5">
    <source>
        <dbReference type="ARBA" id="ARBA00022695"/>
    </source>
</evidence>
<comment type="caution">
    <text evidence="15">The sequence shown here is derived from an EMBL/GenBank/DDBJ whole genome shotgun (WGS) entry which is preliminary data.</text>
</comment>
<sequence>MNIALPVSSEVGSVDFQFLSADEIRAISVKRIENDSTFDTLLNPVPGGLYDPALGSWGDSPCTTCHLNQATCPGHPGHIQLPVPVYHPVFMDQAYHLLRATCVYCKGFRMSTKDLHMYMCQLRLLQHGLIHEARTVGAIGDLDWADEFKSPGLGESEAEEEGNVSINNIIRKREEYLQNCLRGKTSKRGNAKREKHEGGSQMRREVIKEFLSGIAKGRLCADCGGISPAYRKDGSVKIFEKSLSPKEKAKMAQRGLKRKDATTRVYQAKPTRKSEATLSDDPEAAAEYLRGQGEDTQVDAVGSDQDVEQSTADTVGPATFQRYLTPMEVRARLVELFDKERDLVSLLYDAKPRTRSSPNVTPDMFFMTSVLVPPNRYRPEARTGESQISEAPQNSLYKSILRGCMKVAEVHAALSEKRGDVMQLHQAWIVLQEGVNALVDKDKNPVQGAAAARNEDGIKQILEKKEGLFRKNLMGKRVNYAARSVISPDPNLETNEIGVPPVFARRLTYPEPVTSHNFRDMQQAVINGCDKWPGAFAIENENGQIVSLKNKSVDDRISLANQLLAPSSTAAKVINKKVYRHLTNGDVVLMNRQPTLHKPSIMGHRVRVLPGEKTLRMHYANCNTYNADFDGDEMNMHFPQNEIARAEALQIADADHQYLSGTQGKPLRGLIQDHISVSVALCSRDSLFSRGDYHQLIYSALRPESGHILGERIQLVTPAIIKPVPRWTGKQVITTILKNIQPPNCGGLTMRGGSQTHADQWGPKSEEGTVLIEDGEFITGILDKAQIGQSSESMIHAVHEIYGPSIAGKLLSSLGRLLTRYLNMRAFSCGIDDLRLTPEGEQSRRRELQPADHIGLKIASDYVSLGDNPDPADALLLERLEEVMRDDSKLEALDMLMNGGSKDITAAVQRACFPNGLEKPFPRNQMNVMTTSGAKGSRVNASLISCNLGQQVLESRRVPLMVSGKSLPCFRPFETSIRANGYIASRFLTGIRPQEYFFHHMAGREGLIDTAVKTSRSGYLQRCIIKGLEGLTVAYDMTVRDADGSMVQFLYGEDGLDVAKQAYLTDFSFILNNVVSEAIQLRYTAEGGQRFGMHRDAFTKYMKSAIKHAKAGDPNGKDPLIGIQNPATNAFATSESFYEAMSSYLKENPDGLVREKGTKTKKGLALNRKNAEMVFAMKYLRSLAEPGEAVGIVAGQSVGEPSTQMTLNTFHLAGHAAHNVTQGIPRLREILMTAAKVISTPSMSLYPIEGLSTGKAEGFAKSISALPMSYILDDVVVEETVGQGKLHSEARIYRINLRFFPCEEYTKTYAISISEVMDAVASSLVRRILSLAKVEFRKREARATTATPTIGAKAGVVEVVTGRAAAAERDGGDASDDDDAGDDDAPNVKQRANRLQAVSYGPDEDENNETQQAAEEDATAAEMEDDGFEDFEQRASVDGDEEGAEPPALGPPTARAERVLKEYAEVTGFECDETTGGWCSVTLEFEAAMPKLLMLNIVQSAIAKTLVREIRNIGSCKLLERADKKGHVIHADGVNLKAMQNCSDYIDPHRIETNDIAAVLSVYGVEACRSNIMRELAAVFRSHGIKVDNRHLNLIADYMTRNGGFTAFSRMGLRGHASPFTKMSFETTLGFLKDAVLDRDWDNLTAPSSRLVMGRLGKLGTGSFDVLTRLPTYHLDALA</sequence>
<dbReference type="InterPro" id="IPR042102">
    <property type="entry name" value="RNA_pol_Rpb1_3_sf"/>
</dbReference>
<dbReference type="EC" id="2.7.7.6" evidence="12"/>
<evidence type="ECO:0000256" key="11">
    <source>
        <dbReference type="ARBA" id="ARBA00048552"/>
    </source>
</evidence>
<evidence type="ECO:0000259" key="14">
    <source>
        <dbReference type="SMART" id="SM00663"/>
    </source>
</evidence>
<dbReference type="InterPro" id="IPR006592">
    <property type="entry name" value="RNA_pol_N"/>
</dbReference>
<dbReference type="Gene3D" id="3.30.70.2850">
    <property type="match status" value="1"/>
</dbReference>
<dbReference type="Proteomes" id="UP001498421">
    <property type="component" value="Unassembled WGS sequence"/>
</dbReference>
<dbReference type="PANTHER" id="PTHR19376">
    <property type="entry name" value="DNA-DIRECTED RNA POLYMERASE"/>
    <property type="match status" value="1"/>
</dbReference>
<keyword evidence="9 12" id="KW-0804">Transcription</keyword>
<dbReference type="Gene3D" id="4.10.860.120">
    <property type="entry name" value="RNA polymerase II, clamp domain"/>
    <property type="match status" value="1"/>
</dbReference>
<feature type="domain" description="RNA polymerase N-terminal" evidence="14">
    <location>
        <begin position="363"/>
        <end position="682"/>
    </location>
</feature>
<dbReference type="SMART" id="SM00663">
    <property type="entry name" value="RPOLA_N"/>
    <property type="match status" value="1"/>
</dbReference>
<protein>
    <recommendedName>
        <fullName evidence="12">DNA-directed RNA polymerase subunit</fullName>
        <ecNumber evidence="12">2.7.7.6</ecNumber>
    </recommendedName>
</protein>
<proteinExistence type="inferred from homology"/>
<reference evidence="15 16" key="1">
    <citation type="journal article" date="2025" name="Microbiol. Resour. Announc.">
        <title>Draft genome sequences for Neonectria magnoliae and Neonectria punicea, canker pathogens of Liriodendron tulipifera and Acer saccharum in West Virginia.</title>
        <authorList>
            <person name="Petronek H.M."/>
            <person name="Kasson M.T."/>
            <person name="Metheny A.M."/>
            <person name="Stauder C.M."/>
            <person name="Lovett B."/>
            <person name="Lynch S.C."/>
            <person name="Garnas J.R."/>
            <person name="Kasson L.R."/>
            <person name="Stajich J.E."/>
        </authorList>
    </citation>
    <scope>NUCLEOTIDE SEQUENCE [LARGE SCALE GENOMIC DNA]</scope>
    <source>
        <strain evidence="15 16">NRRL 64651</strain>
    </source>
</reference>
<evidence type="ECO:0000256" key="4">
    <source>
        <dbReference type="ARBA" id="ARBA00022679"/>
    </source>
</evidence>
<dbReference type="InterPro" id="IPR047107">
    <property type="entry name" value="DNA-dir_RNA_pol1_lsu_C"/>
</dbReference>
<dbReference type="Gene3D" id="3.30.1490.180">
    <property type="entry name" value="RNA polymerase ii"/>
    <property type="match status" value="1"/>
</dbReference>
<dbReference type="InterPro" id="IPR038120">
    <property type="entry name" value="Rpb1_funnel_sf"/>
</dbReference>
<comment type="similarity">
    <text evidence="2 12">Belongs to the RNA polymerase beta' chain family.</text>
</comment>
<dbReference type="InterPro" id="IPR000722">
    <property type="entry name" value="RNA_pol_asu"/>
</dbReference>
<dbReference type="Pfam" id="PF04983">
    <property type="entry name" value="RNA_pol_Rpb1_3"/>
    <property type="match status" value="1"/>
</dbReference>